<keyword evidence="2" id="KW-1185">Reference proteome</keyword>
<dbReference type="Proteomes" id="UP000255233">
    <property type="component" value="Unassembled WGS sequence"/>
</dbReference>
<accession>A0A379MN79</accession>
<gene>
    <name evidence="1" type="ORF">NCTC11190_00186</name>
</gene>
<reference evidence="1 2" key="1">
    <citation type="submission" date="2018-06" db="EMBL/GenBank/DDBJ databases">
        <authorList>
            <consortium name="Pathogen Informatics"/>
            <person name="Doyle S."/>
        </authorList>
    </citation>
    <scope>NUCLEOTIDE SEQUENCE [LARGE SCALE GENOMIC DNA]</scope>
    <source>
        <strain evidence="1 2">NCTC11190</strain>
    </source>
</reference>
<protein>
    <submittedName>
        <fullName evidence="1">Uncharacterized protein</fullName>
    </submittedName>
</protein>
<organism evidence="1 2">
    <name type="scientific">Rikenella microfusus</name>
    <dbReference type="NCBI Taxonomy" id="28139"/>
    <lineage>
        <taxon>Bacteria</taxon>
        <taxon>Pseudomonadati</taxon>
        <taxon>Bacteroidota</taxon>
        <taxon>Bacteroidia</taxon>
        <taxon>Bacteroidales</taxon>
        <taxon>Rikenellaceae</taxon>
        <taxon>Rikenella</taxon>
    </lineage>
</organism>
<dbReference type="EMBL" id="UGVL01000001">
    <property type="protein sequence ID" value="SUE32993.1"/>
    <property type="molecule type" value="Genomic_DNA"/>
</dbReference>
<name>A0A379MN79_9BACT</name>
<dbReference type="AlphaFoldDB" id="A0A379MN79"/>
<proteinExistence type="predicted"/>
<evidence type="ECO:0000313" key="2">
    <source>
        <dbReference type="Proteomes" id="UP000255233"/>
    </source>
</evidence>
<sequence>MIFPTGPAVPLGTGDRGFSLLKGVGEGRNILRINYAYKLGLNRI</sequence>
<evidence type="ECO:0000313" key="1">
    <source>
        <dbReference type="EMBL" id="SUE32993.1"/>
    </source>
</evidence>